<dbReference type="InterPro" id="IPR008271">
    <property type="entry name" value="Ser/Thr_kinase_AS"/>
</dbReference>
<name>A0A432MDL7_9BACT</name>
<dbReference type="PROSITE" id="PS00107">
    <property type="entry name" value="PROTEIN_KINASE_ATP"/>
    <property type="match status" value="1"/>
</dbReference>
<keyword evidence="3" id="KW-0808">Transferase</keyword>
<dbReference type="PANTHER" id="PTHR43289:SF34">
    <property type="entry name" value="SERINE_THREONINE-PROTEIN KINASE YBDM-RELATED"/>
    <property type="match status" value="1"/>
</dbReference>
<keyword evidence="2" id="KW-0723">Serine/threonine-protein kinase</keyword>
<dbReference type="OrthoDB" id="232393at2"/>
<keyword evidence="6 7" id="KW-0067">ATP-binding</keyword>
<dbReference type="Gene3D" id="2.130.10.10">
    <property type="entry name" value="YVTN repeat-like/Quinoprotein amine dehydrogenase"/>
    <property type="match status" value="2"/>
</dbReference>
<dbReference type="SMART" id="SM00320">
    <property type="entry name" value="WD40"/>
    <property type="match status" value="5"/>
</dbReference>
<evidence type="ECO:0000256" key="8">
    <source>
        <dbReference type="SAM" id="MobiDB-lite"/>
    </source>
</evidence>
<dbReference type="InterPro" id="IPR011044">
    <property type="entry name" value="Quino_amine_DH_bsu"/>
</dbReference>
<feature type="region of interest" description="Disordered" evidence="8">
    <location>
        <begin position="185"/>
        <end position="204"/>
    </location>
</feature>
<dbReference type="SUPFAM" id="SSF101908">
    <property type="entry name" value="Putative isomerase YbhE"/>
    <property type="match status" value="1"/>
</dbReference>
<evidence type="ECO:0000256" key="6">
    <source>
        <dbReference type="ARBA" id="ARBA00022840"/>
    </source>
</evidence>
<dbReference type="SMART" id="SM00220">
    <property type="entry name" value="S_TKc"/>
    <property type="match status" value="1"/>
</dbReference>
<protein>
    <recommendedName>
        <fullName evidence="1">non-specific serine/threonine protein kinase</fullName>
        <ecNumber evidence="1">2.7.11.1</ecNumber>
    </recommendedName>
</protein>
<evidence type="ECO:0000256" key="4">
    <source>
        <dbReference type="ARBA" id="ARBA00022741"/>
    </source>
</evidence>
<sequence>MTLPQHAGPDAGNRDERLGEAVETYLELAESGRAPDPEAFLSEYPDLADELREALDGLMLVQGLVGSGVGPGGVGARRLEPGYRVAGYRIVRELGRGGMGVVYEAVHVDLDRPVALKIFGGHAAPGSSGRRRFLNEAKTAAGLHHTHIVPVFDVGQVGGLCYYAMQRIEGAGIDRVLRALRRDRLTASGSSSGRGPSTARGSGLAFADRSADASGLLSVPGRTEGGGSVGWSRSASGTGPLGAGAARDDRPPPFVPPVGSEYYRWVARVGQQAAEALAYAHRRGVIHRDVKPSNLLVDARGTVWVADFGLARRLEDPGQTRGDGLVGTPRYMSPEQAEGRPVGPETDVYSLGATLYEMLTLRPPFDGQSAAELVRQIADREPPPPRRFARRLPRDLETIVLKAMAKRPADRYASAAALAEDLGRFLAFEPVEARRISPVGRCWRLARRHPAATIISTLAAVAILATATVAYVRVANERDRALGAERQLAAMVQKERAAVQKERAARAGELLSQLPVLRASTMTRRREAGRAKLQEAAKLAPDEAMRLQLRDEAVGLLAARDVEDRPSLPIGWARDLVPIQPDGDGPAGPVAALSLDGQTLTLWDIEGRRPPIAHQLSPPAPPGFPGEQGDDQGRRPRWAPPWPAAALAGRSVAVADPDGTGVLLVEPRTGSTSRLELNGARIVGLLAPPGGRRLVTVEVEEARRGGSSGPEEQAPRGARDGQVRFRVRLWDLEGSPGQVLATLDELEVDPSSPWEGRPMVAVGPEGRTVVLGRSSPESRVVIYDAEDGGRLLGFNTGLGMTALAAGPDGLVVTAGDGRVQLWEVDPWSGAPPVQLPGLSEPRGGYVQQLRVSPSGRLLAAVGFSSGVELWDPAANALVAVVSTPTAVQDVAFADERTLLIASGPTTEVWSIAEPIGRVAFEFAADAKTRLPAFGPGGELVMPLLDEEPRLWPPEQCPTRARDWNRPEVHAAAVVPGPGGLLLAFGPDGLARFDAAPDASPLDVLPWPAPAEGPSGLSGSVLLLAQSPDHRAALLQRAPADPRRRSRRDAEQLWLWRADDRGGPGVFSRLRPPRGFDLRLLPPLPDPSSLPAEGIDLIVLAEVGGALRARAFDGEGRMIRDVSEADLLGDDGRAAEIAELKALLAALAEKGAASPRPGDWERAASSVGDLLGLGPIAFGRSPRPDSPPPPFVPAAVLDRGGHRLYFLDRGELHAWTLDGDRPEPIAIPSFDRLRSLAIRPDGRLLALGAEGGVVLLVSTADGRVVSRIEPDGPAAGPGPARRASALAFSPDGSLLAIGDNAGSLDLWLLSPSDSSPPRRLFRLPGRRNSVVGLVFSPDGRRLASVDGWGSENRVVEAWDLAALRDELAALGLGW</sequence>
<dbReference type="InterPro" id="IPR017441">
    <property type="entry name" value="Protein_kinase_ATP_BS"/>
</dbReference>
<evidence type="ECO:0000256" key="1">
    <source>
        <dbReference type="ARBA" id="ARBA00012513"/>
    </source>
</evidence>
<feature type="region of interest" description="Disordered" evidence="8">
    <location>
        <begin position="701"/>
        <end position="720"/>
    </location>
</feature>
<dbReference type="InterPro" id="IPR011047">
    <property type="entry name" value="Quinoprotein_ADH-like_sf"/>
</dbReference>
<evidence type="ECO:0000259" key="9">
    <source>
        <dbReference type="PROSITE" id="PS50011"/>
    </source>
</evidence>
<dbReference type="EMBL" id="RYZH01000067">
    <property type="protein sequence ID" value="RUL82933.1"/>
    <property type="molecule type" value="Genomic_DNA"/>
</dbReference>
<feature type="region of interest" description="Disordered" evidence="8">
    <location>
        <begin position="217"/>
        <end position="253"/>
    </location>
</feature>
<dbReference type="SUPFAM" id="SSF50969">
    <property type="entry name" value="YVTN repeat-like/Quinoprotein amine dehydrogenase"/>
    <property type="match status" value="1"/>
</dbReference>
<reference evidence="10 11" key="1">
    <citation type="submission" date="2018-12" db="EMBL/GenBank/DDBJ databases">
        <authorList>
            <person name="Toschakov S.V."/>
        </authorList>
    </citation>
    <scope>NUCLEOTIDE SEQUENCE [LARGE SCALE GENOMIC DNA]</scope>
    <source>
        <strain evidence="10 11">GM2012</strain>
    </source>
</reference>
<dbReference type="PROSITE" id="PS50011">
    <property type="entry name" value="PROTEIN_KINASE_DOM"/>
    <property type="match status" value="1"/>
</dbReference>
<dbReference type="PANTHER" id="PTHR43289">
    <property type="entry name" value="MITOGEN-ACTIVATED PROTEIN KINASE KINASE KINASE 20-RELATED"/>
    <property type="match status" value="1"/>
</dbReference>
<dbReference type="Gene3D" id="1.10.510.10">
    <property type="entry name" value="Transferase(Phosphotransferase) domain 1"/>
    <property type="match status" value="1"/>
</dbReference>
<evidence type="ECO:0000256" key="7">
    <source>
        <dbReference type="PROSITE-ProRule" id="PRU10141"/>
    </source>
</evidence>
<dbReference type="Gene3D" id="3.30.200.20">
    <property type="entry name" value="Phosphorylase Kinase, domain 1"/>
    <property type="match status" value="1"/>
</dbReference>
<dbReference type="RefSeq" id="WP_126727812.1">
    <property type="nucleotide sequence ID" value="NZ_RYZH01000067.1"/>
</dbReference>
<keyword evidence="4 7" id="KW-0547">Nucleotide-binding</keyword>
<dbReference type="CDD" id="cd14014">
    <property type="entry name" value="STKc_PknB_like"/>
    <property type="match status" value="1"/>
</dbReference>
<accession>A0A432MDL7</accession>
<dbReference type="InterPro" id="IPR001680">
    <property type="entry name" value="WD40_rpt"/>
</dbReference>
<keyword evidence="11" id="KW-1185">Reference proteome</keyword>
<evidence type="ECO:0000256" key="3">
    <source>
        <dbReference type="ARBA" id="ARBA00022679"/>
    </source>
</evidence>
<proteinExistence type="predicted"/>
<gene>
    <name evidence="10" type="ORF">TsocGM_23040</name>
</gene>
<feature type="region of interest" description="Disordered" evidence="8">
    <location>
        <begin position="319"/>
        <end position="344"/>
    </location>
</feature>
<dbReference type="EC" id="2.7.11.1" evidence="1"/>
<dbReference type="InterPro" id="IPR000719">
    <property type="entry name" value="Prot_kinase_dom"/>
</dbReference>
<dbReference type="SUPFAM" id="SSF50998">
    <property type="entry name" value="Quinoprotein alcohol dehydrogenase-like"/>
    <property type="match status" value="1"/>
</dbReference>
<keyword evidence="5" id="KW-0418">Kinase</keyword>
<reference evidence="10 11" key="2">
    <citation type="submission" date="2019-01" db="EMBL/GenBank/DDBJ databases">
        <title>Tautonia sociabilis, a novel thermotolerant planctomycete of Isosphaeraceae family, isolated from a 4000 m deep subterranean habitat.</title>
        <authorList>
            <person name="Kovaleva O.L."/>
            <person name="Elcheninov A.G."/>
            <person name="Van Heerden E."/>
            <person name="Toshchakov S.V."/>
            <person name="Novikov A."/>
            <person name="Bonch-Osmolovskaya E.A."/>
            <person name="Kublanov I.V."/>
        </authorList>
    </citation>
    <scope>NUCLEOTIDE SEQUENCE [LARGE SCALE GENOMIC DNA]</scope>
    <source>
        <strain evidence="10 11">GM2012</strain>
    </source>
</reference>
<dbReference type="Pfam" id="PF00069">
    <property type="entry name" value="Pkinase"/>
    <property type="match status" value="1"/>
</dbReference>
<evidence type="ECO:0000313" key="11">
    <source>
        <dbReference type="Proteomes" id="UP000280296"/>
    </source>
</evidence>
<evidence type="ECO:0000313" key="10">
    <source>
        <dbReference type="EMBL" id="RUL82933.1"/>
    </source>
</evidence>
<evidence type="ECO:0000256" key="5">
    <source>
        <dbReference type="ARBA" id="ARBA00022777"/>
    </source>
</evidence>
<dbReference type="InterPro" id="IPR015943">
    <property type="entry name" value="WD40/YVTN_repeat-like_dom_sf"/>
</dbReference>
<dbReference type="FunFam" id="1.10.510.10:FF:000021">
    <property type="entry name" value="Serine/threonine protein kinase"/>
    <property type="match status" value="1"/>
</dbReference>
<comment type="caution">
    <text evidence="10">The sequence shown here is derived from an EMBL/GenBank/DDBJ whole genome shotgun (WGS) entry which is preliminary data.</text>
</comment>
<feature type="domain" description="Protein kinase" evidence="9">
    <location>
        <begin position="88"/>
        <end position="426"/>
    </location>
</feature>
<dbReference type="SUPFAM" id="SSF56112">
    <property type="entry name" value="Protein kinase-like (PK-like)"/>
    <property type="match status" value="1"/>
</dbReference>
<evidence type="ECO:0000256" key="2">
    <source>
        <dbReference type="ARBA" id="ARBA00022527"/>
    </source>
</evidence>
<feature type="binding site" evidence="7">
    <location>
        <position position="117"/>
    </location>
    <ligand>
        <name>ATP</name>
        <dbReference type="ChEBI" id="CHEBI:30616"/>
    </ligand>
</feature>
<dbReference type="GO" id="GO:0004674">
    <property type="term" value="F:protein serine/threonine kinase activity"/>
    <property type="evidence" value="ECO:0007669"/>
    <property type="project" value="UniProtKB-KW"/>
</dbReference>
<dbReference type="InterPro" id="IPR011009">
    <property type="entry name" value="Kinase-like_dom_sf"/>
</dbReference>
<dbReference type="GO" id="GO:0005524">
    <property type="term" value="F:ATP binding"/>
    <property type="evidence" value="ECO:0007669"/>
    <property type="project" value="UniProtKB-UniRule"/>
</dbReference>
<dbReference type="Proteomes" id="UP000280296">
    <property type="component" value="Unassembled WGS sequence"/>
</dbReference>
<dbReference type="PROSITE" id="PS00108">
    <property type="entry name" value="PROTEIN_KINASE_ST"/>
    <property type="match status" value="1"/>
</dbReference>
<organism evidence="10 11">
    <name type="scientific">Tautonia sociabilis</name>
    <dbReference type="NCBI Taxonomy" id="2080755"/>
    <lineage>
        <taxon>Bacteria</taxon>
        <taxon>Pseudomonadati</taxon>
        <taxon>Planctomycetota</taxon>
        <taxon>Planctomycetia</taxon>
        <taxon>Isosphaerales</taxon>
        <taxon>Isosphaeraceae</taxon>
        <taxon>Tautonia</taxon>
    </lineage>
</organism>
<feature type="region of interest" description="Disordered" evidence="8">
    <location>
        <begin position="610"/>
        <end position="639"/>
    </location>
</feature>